<protein>
    <recommendedName>
        <fullName evidence="4">3-keto-disaccharide hydrolase domain-containing protein</fullName>
    </recommendedName>
</protein>
<keyword evidence="3" id="KW-1185">Reference proteome</keyword>
<organism evidence="2 3">
    <name type="scientific">Spirosoma endophyticum</name>
    <dbReference type="NCBI Taxonomy" id="662367"/>
    <lineage>
        <taxon>Bacteria</taxon>
        <taxon>Pseudomonadati</taxon>
        <taxon>Bacteroidota</taxon>
        <taxon>Cytophagia</taxon>
        <taxon>Cytophagales</taxon>
        <taxon>Cytophagaceae</taxon>
        <taxon>Spirosoma</taxon>
    </lineage>
</organism>
<feature type="signal peptide" evidence="1">
    <location>
        <begin position="1"/>
        <end position="19"/>
    </location>
</feature>
<gene>
    <name evidence="2" type="ORF">SAMN05216167_102658</name>
</gene>
<feature type="chain" id="PRO_5011658210" description="3-keto-disaccharide hydrolase domain-containing protein" evidence="1">
    <location>
        <begin position="20"/>
        <end position="231"/>
    </location>
</feature>
<keyword evidence="1" id="KW-0732">Signal</keyword>
<accession>A0A1I1MPJ4</accession>
<evidence type="ECO:0000256" key="1">
    <source>
        <dbReference type="SAM" id="SignalP"/>
    </source>
</evidence>
<dbReference type="RefSeq" id="WP_093824803.1">
    <property type="nucleotide sequence ID" value="NZ_FOLQ01000002.1"/>
</dbReference>
<dbReference type="AlphaFoldDB" id="A0A1I1MPJ4"/>
<evidence type="ECO:0000313" key="3">
    <source>
        <dbReference type="Proteomes" id="UP000198598"/>
    </source>
</evidence>
<evidence type="ECO:0000313" key="2">
    <source>
        <dbReference type="EMBL" id="SFC87281.1"/>
    </source>
</evidence>
<dbReference type="Gene3D" id="2.60.120.560">
    <property type="entry name" value="Exo-inulinase, domain 1"/>
    <property type="match status" value="1"/>
</dbReference>
<name>A0A1I1MPJ4_9BACT</name>
<dbReference type="Proteomes" id="UP000198598">
    <property type="component" value="Unassembled WGS sequence"/>
</dbReference>
<sequence length="231" mass="25388">MKISCFIGAILLSLSTARAQGTVSAKSVAVRINTLPLFEAKTPGRTANPEAAKGRIIWRETFVDNQRGWKTGKTKTGTFTLTSGGYQIQTEKKEIDAASLVTTPMDLNGSDFTLESTIESTGDNPPSAGIMVGGEVDQYYVFQINNFSKFIVQYVQDKKPINPEDFVFNQFIDKNINKLKITKTGGIIDFYINDEKIQTRRVQPLASQQIGLIGAGRNATFKHVLLIGSSK</sequence>
<dbReference type="EMBL" id="FOLQ01000002">
    <property type="protein sequence ID" value="SFC87281.1"/>
    <property type="molecule type" value="Genomic_DNA"/>
</dbReference>
<proteinExistence type="predicted"/>
<reference evidence="2 3" key="1">
    <citation type="submission" date="2016-10" db="EMBL/GenBank/DDBJ databases">
        <authorList>
            <person name="de Groot N.N."/>
        </authorList>
    </citation>
    <scope>NUCLEOTIDE SEQUENCE [LARGE SCALE GENOMIC DNA]</scope>
    <source>
        <strain evidence="2 3">DSM 26130</strain>
    </source>
</reference>
<dbReference type="STRING" id="662367.SAMN05216167_102658"/>
<evidence type="ECO:0008006" key="4">
    <source>
        <dbReference type="Google" id="ProtNLM"/>
    </source>
</evidence>